<reference evidence="3 4" key="1">
    <citation type="submission" date="2017-06" db="EMBL/GenBank/DDBJ databases">
        <title>Complete genome sequence of Paenibacillus donghaensis KCTC 13049T isolated from East Sea sediment, South Korea.</title>
        <authorList>
            <person name="Jung B.K."/>
            <person name="Hong S.-J."/>
            <person name="Shin J.-H."/>
        </authorList>
    </citation>
    <scope>NUCLEOTIDE SEQUENCE [LARGE SCALE GENOMIC DNA]</scope>
    <source>
        <strain evidence="3 4">KCTC 13049</strain>
    </source>
</reference>
<evidence type="ECO:0000256" key="1">
    <source>
        <dbReference type="SAM" id="Phobius"/>
    </source>
</evidence>
<dbReference type="AlphaFoldDB" id="A0A2Z2KMG7"/>
<evidence type="ECO:0000256" key="2">
    <source>
        <dbReference type="SAM" id="SignalP"/>
    </source>
</evidence>
<keyword evidence="4" id="KW-1185">Reference proteome</keyword>
<keyword evidence="1" id="KW-1133">Transmembrane helix</keyword>
<dbReference type="EMBL" id="CP021780">
    <property type="protein sequence ID" value="ASA24683.1"/>
    <property type="molecule type" value="Genomic_DNA"/>
</dbReference>
<feature type="chain" id="PRO_5039464321" description="DUF2334 domain-containing protein" evidence="2">
    <location>
        <begin position="26"/>
        <end position="521"/>
    </location>
</feature>
<keyword evidence="1" id="KW-0472">Membrane</keyword>
<dbReference type="OrthoDB" id="1779709at2"/>
<feature type="signal peptide" evidence="2">
    <location>
        <begin position="1"/>
        <end position="25"/>
    </location>
</feature>
<keyword evidence="2" id="KW-0732">Signal</keyword>
<protein>
    <recommendedName>
        <fullName evidence="5">DUF2334 domain-containing protein</fullName>
    </recommendedName>
</protein>
<dbReference type="Proteomes" id="UP000249890">
    <property type="component" value="Chromosome"/>
</dbReference>
<accession>A0A2Z2KMG7</accession>
<feature type="transmembrane region" description="Helical" evidence="1">
    <location>
        <begin position="492"/>
        <end position="512"/>
    </location>
</feature>
<dbReference type="KEGG" id="pdh:B9T62_30365"/>
<gene>
    <name evidence="3" type="ORF">B9T62_30365</name>
</gene>
<organism evidence="3 4">
    <name type="scientific">Paenibacillus donghaensis</name>
    <dbReference type="NCBI Taxonomy" id="414771"/>
    <lineage>
        <taxon>Bacteria</taxon>
        <taxon>Bacillati</taxon>
        <taxon>Bacillota</taxon>
        <taxon>Bacilli</taxon>
        <taxon>Bacillales</taxon>
        <taxon>Paenibacillaceae</taxon>
        <taxon>Paenibacillus</taxon>
    </lineage>
</organism>
<keyword evidence="1" id="KW-0812">Transmembrane</keyword>
<evidence type="ECO:0000313" key="3">
    <source>
        <dbReference type="EMBL" id="ASA24683.1"/>
    </source>
</evidence>
<evidence type="ECO:0000313" key="4">
    <source>
        <dbReference type="Proteomes" id="UP000249890"/>
    </source>
</evidence>
<dbReference type="RefSeq" id="WP_087918652.1">
    <property type="nucleotide sequence ID" value="NZ_CP021780.1"/>
</dbReference>
<proteinExistence type="predicted"/>
<sequence>MGRRFALWLLGLAVLLLIQAAPVAAASEGTAVAAAKPPQQVLLLFDSLAKGTPSEGNVAEIQQLLAAYHVQVTLLALDQYTPGMMDDYSRVITVLNAADLTVDNQAYLQDLLQFSGQYLHVGYHAPQNLKQELKLEEGIGYGVTAELEIGEFKGEIQRVTQLPYIKASTAVRTYGTLSIRGSTQPVPYAAGNGRYIYVPYLEQSNISVLGMAYVLRDWLGAEAAPQTYLMLKEIYPFSDLDLLEEAADRLYQNGIPFIASVRPVFSNTDYPAMQRYLEALRMVQSRNGSILVNSPVVMPSINSSDHTLQSKMNGFINLLVDNGITPLGIGAERHWAYDKEYASAGMGFFDSAVLYPDDRVMHMEPTNQSKAFSSSLYSLPLEFLEQVEPSGKRMPSFPLDAALTVDFPEDEAGLEQLLAAVEGYWISFADYKQGDHKVVTDLNTITSSQGSISVNGQPLNIDYAPETVDNDYQYKEEQQKSFSRLFNVQNQFFIVVILISLLFFGGLLIIGYRMYRRKYLK</sequence>
<evidence type="ECO:0008006" key="5">
    <source>
        <dbReference type="Google" id="ProtNLM"/>
    </source>
</evidence>
<name>A0A2Z2KMG7_9BACL</name>